<feature type="compositionally biased region" description="Low complexity" evidence="8">
    <location>
        <begin position="290"/>
        <end position="307"/>
    </location>
</feature>
<feature type="domain" description="RRM" evidence="9">
    <location>
        <begin position="13"/>
        <end position="87"/>
    </location>
</feature>
<dbReference type="SUPFAM" id="SSF54928">
    <property type="entry name" value="RNA-binding domain, RBD"/>
    <property type="match status" value="3"/>
</dbReference>
<reference evidence="10" key="2">
    <citation type="journal article" date="2007" name="Science">
        <title>Draft genome sequence of the sexually transmitted pathogen Trichomonas vaginalis.</title>
        <authorList>
            <person name="Carlton J.M."/>
            <person name="Hirt R.P."/>
            <person name="Silva J.C."/>
            <person name="Delcher A.L."/>
            <person name="Schatz M."/>
            <person name="Zhao Q."/>
            <person name="Wortman J.R."/>
            <person name="Bidwell S.L."/>
            <person name="Alsmark U.C.M."/>
            <person name="Besteiro S."/>
            <person name="Sicheritz-Ponten T."/>
            <person name="Noel C.J."/>
            <person name="Dacks J.B."/>
            <person name="Foster P.G."/>
            <person name="Simillion C."/>
            <person name="Van de Peer Y."/>
            <person name="Miranda-Saavedra D."/>
            <person name="Barton G.J."/>
            <person name="Westrop G.D."/>
            <person name="Mueller S."/>
            <person name="Dessi D."/>
            <person name="Fiori P.L."/>
            <person name="Ren Q."/>
            <person name="Paulsen I."/>
            <person name="Zhang H."/>
            <person name="Bastida-Corcuera F.D."/>
            <person name="Simoes-Barbosa A."/>
            <person name="Brown M.T."/>
            <person name="Hayes R.D."/>
            <person name="Mukherjee M."/>
            <person name="Okumura C.Y."/>
            <person name="Schneider R."/>
            <person name="Smith A.J."/>
            <person name="Vanacova S."/>
            <person name="Villalvazo M."/>
            <person name="Haas B.J."/>
            <person name="Pertea M."/>
            <person name="Feldblyum T.V."/>
            <person name="Utterback T.R."/>
            <person name="Shu C.L."/>
            <person name="Osoegawa K."/>
            <person name="de Jong P.J."/>
            <person name="Hrdy I."/>
            <person name="Horvathova L."/>
            <person name="Zubacova Z."/>
            <person name="Dolezal P."/>
            <person name="Malik S.B."/>
            <person name="Logsdon J.M. Jr."/>
            <person name="Henze K."/>
            <person name="Gupta A."/>
            <person name="Wang C.C."/>
            <person name="Dunne R.L."/>
            <person name="Upcroft J.A."/>
            <person name="Upcroft P."/>
            <person name="White O."/>
            <person name="Salzberg S.L."/>
            <person name="Tang P."/>
            <person name="Chiu C.-H."/>
            <person name="Lee Y.-S."/>
            <person name="Embley T.M."/>
            <person name="Coombs G.H."/>
            <person name="Mottram J.C."/>
            <person name="Tachezy J."/>
            <person name="Fraser-Liggett C.M."/>
            <person name="Johnson P.J."/>
        </authorList>
    </citation>
    <scope>NUCLEOTIDE SEQUENCE [LARGE SCALE GENOMIC DNA]</scope>
    <source>
        <strain evidence="10">G3</strain>
    </source>
</reference>
<dbReference type="GO" id="GO:0005737">
    <property type="term" value="C:cytoplasm"/>
    <property type="evidence" value="ECO:0007669"/>
    <property type="project" value="UniProtKB-SubCell"/>
</dbReference>
<organism evidence="10 11">
    <name type="scientific">Trichomonas vaginalis (strain ATCC PRA-98 / G3)</name>
    <dbReference type="NCBI Taxonomy" id="412133"/>
    <lineage>
        <taxon>Eukaryota</taxon>
        <taxon>Metamonada</taxon>
        <taxon>Parabasalia</taxon>
        <taxon>Trichomonadida</taxon>
        <taxon>Trichomonadidae</taxon>
        <taxon>Trichomonas</taxon>
    </lineage>
</organism>
<sequence length="330" mass="36872">MQFVKRVYEPKDNGIHVSNLPAVVSADFLRSLFQEAGNVINVVLKHKPTRCFAFVDFSLPSEAQLAVQDFNYTKLNGDSIIVTRTTAEVLNAIKSGEANLYVKGLDTTVDSIQLHELFSNYGEVISVRVPILNGVPRGFAYVQYLKVEDAQRAQKELTDSTINGKEVTILKYLKREDRPMSEAMQRNLDPTFKNIFIKNLPEEINTLLKLLALFKEYGTVTSARIVPEKRIGYVLMDEHDSAVRAVVGLNGRTIYASRVSCCRSLSYQERQKFMKKASKLEPDEKKADDNQQSSSSSTDSPSTNDASILTPPAPPSPQAPQMFKNEEGAK</sequence>
<dbReference type="PANTHER" id="PTHR48025">
    <property type="entry name" value="OS02G0815200 PROTEIN"/>
    <property type="match status" value="1"/>
</dbReference>
<dbReference type="GO" id="GO:0005634">
    <property type="term" value="C:nucleus"/>
    <property type="evidence" value="ECO:0007669"/>
    <property type="project" value="UniProtKB-SubCell"/>
</dbReference>
<accession>A2EV04</accession>
<dbReference type="FunFam" id="3.30.70.330:FF:001055">
    <property type="entry name" value="Uncharacterized protein"/>
    <property type="match status" value="1"/>
</dbReference>
<evidence type="ECO:0000256" key="6">
    <source>
        <dbReference type="ARBA" id="ARBA00023242"/>
    </source>
</evidence>
<dbReference type="KEGG" id="tva:4761372"/>
<dbReference type="Proteomes" id="UP000001542">
    <property type="component" value="Unassembled WGS sequence"/>
</dbReference>
<name>A2EV04_TRIV3</name>
<dbReference type="RefSeq" id="XP_001315750.1">
    <property type="nucleotide sequence ID" value="XM_001315715.1"/>
</dbReference>
<dbReference type="FunFam" id="3.30.70.330:FF:000651">
    <property type="entry name" value="Poly(A) binding protein cytoplasmic 1 like"/>
    <property type="match status" value="1"/>
</dbReference>
<comment type="subcellular location">
    <subcellularLocation>
        <location evidence="2">Cytoplasm</location>
    </subcellularLocation>
    <subcellularLocation>
        <location evidence="1">Nucleus</location>
    </subcellularLocation>
</comment>
<feature type="domain" description="RRM" evidence="9">
    <location>
        <begin position="193"/>
        <end position="258"/>
    </location>
</feature>
<dbReference type="CDD" id="cd00590">
    <property type="entry name" value="RRM_SF"/>
    <property type="match status" value="2"/>
</dbReference>
<dbReference type="PROSITE" id="PS50102">
    <property type="entry name" value="RRM"/>
    <property type="match status" value="3"/>
</dbReference>
<dbReference type="InterPro" id="IPR000504">
    <property type="entry name" value="RRM_dom"/>
</dbReference>
<dbReference type="InParanoid" id="A2EV04"/>
<dbReference type="VEuPathDB" id="TrichDB:TVAGG3_0441650"/>
<evidence type="ECO:0000313" key="11">
    <source>
        <dbReference type="Proteomes" id="UP000001542"/>
    </source>
</evidence>
<dbReference type="VEuPathDB" id="TrichDB:TVAG_368990"/>
<dbReference type="OrthoDB" id="19742at2759"/>
<dbReference type="SMART" id="SM00360">
    <property type="entry name" value="RRM"/>
    <property type="match status" value="3"/>
</dbReference>
<evidence type="ECO:0000256" key="8">
    <source>
        <dbReference type="SAM" id="MobiDB-lite"/>
    </source>
</evidence>
<keyword evidence="3" id="KW-0963">Cytoplasm</keyword>
<protein>
    <recommendedName>
        <fullName evidence="9">RRM domain-containing protein</fullName>
    </recommendedName>
</protein>
<keyword evidence="4" id="KW-0677">Repeat</keyword>
<dbReference type="Gene3D" id="3.30.70.330">
    <property type="match status" value="3"/>
</dbReference>
<dbReference type="eggNOG" id="KOG0123">
    <property type="taxonomic scope" value="Eukaryota"/>
</dbReference>
<dbReference type="FunFam" id="3.30.70.330:FF:001367">
    <property type="entry name" value="Uncharacterized protein"/>
    <property type="match status" value="1"/>
</dbReference>
<gene>
    <name evidence="10" type="ORF">TVAG_368990</name>
</gene>
<feature type="compositionally biased region" description="Basic and acidic residues" evidence="8">
    <location>
        <begin position="278"/>
        <end position="289"/>
    </location>
</feature>
<evidence type="ECO:0000313" key="10">
    <source>
        <dbReference type="EMBL" id="EAY03527.1"/>
    </source>
</evidence>
<dbReference type="STRING" id="5722.A2EV04"/>
<dbReference type="GO" id="GO:1990904">
    <property type="term" value="C:ribonucleoprotein complex"/>
    <property type="evidence" value="ECO:0000318"/>
    <property type="project" value="GO_Central"/>
</dbReference>
<keyword evidence="6" id="KW-0539">Nucleus</keyword>
<dbReference type="PANTHER" id="PTHR48025:SF1">
    <property type="entry name" value="RRM DOMAIN-CONTAINING PROTEIN"/>
    <property type="match status" value="1"/>
</dbReference>
<dbReference type="OMA" id="CTESTLY"/>
<evidence type="ECO:0000256" key="3">
    <source>
        <dbReference type="ARBA" id="ARBA00022490"/>
    </source>
</evidence>
<feature type="region of interest" description="Disordered" evidence="8">
    <location>
        <begin position="275"/>
        <end position="330"/>
    </location>
</feature>
<dbReference type="EMBL" id="DS113502">
    <property type="protein sequence ID" value="EAY03527.1"/>
    <property type="molecule type" value="Genomic_DNA"/>
</dbReference>
<dbReference type="SMR" id="A2EV04"/>
<dbReference type="GO" id="GO:0003723">
    <property type="term" value="F:RNA binding"/>
    <property type="evidence" value="ECO:0000318"/>
    <property type="project" value="GO_Central"/>
</dbReference>
<evidence type="ECO:0000259" key="9">
    <source>
        <dbReference type="PROSITE" id="PS50102"/>
    </source>
</evidence>
<evidence type="ECO:0000256" key="4">
    <source>
        <dbReference type="ARBA" id="ARBA00022737"/>
    </source>
</evidence>
<dbReference type="Pfam" id="PF00076">
    <property type="entry name" value="RRM_1"/>
    <property type="match status" value="3"/>
</dbReference>
<keyword evidence="11" id="KW-1185">Reference proteome</keyword>
<dbReference type="InterPro" id="IPR012677">
    <property type="entry name" value="Nucleotide-bd_a/b_plait_sf"/>
</dbReference>
<dbReference type="InterPro" id="IPR035979">
    <property type="entry name" value="RBD_domain_sf"/>
</dbReference>
<feature type="domain" description="RRM" evidence="9">
    <location>
        <begin position="98"/>
        <end position="169"/>
    </location>
</feature>
<evidence type="ECO:0000256" key="7">
    <source>
        <dbReference type="PROSITE-ProRule" id="PRU00176"/>
    </source>
</evidence>
<evidence type="ECO:0000256" key="2">
    <source>
        <dbReference type="ARBA" id="ARBA00004496"/>
    </source>
</evidence>
<dbReference type="AlphaFoldDB" id="A2EV04"/>
<evidence type="ECO:0000256" key="1">
    <source>
        <dbReference type="ARBA" id="ARBA00004123"/>
    </source>
</evidence>
<reference evidence="10" key="1">
    <citation type="submission" date="2006-10" db="EMBL/GenBank/DDBJ databases">
        <authorList>
            <person name="Amadeo P."/>
            <person name="Zhao Q."/>
            <person name="Wortman J."/>
            <person name="Fraser-Liggett C."/>
            <person name="Carlton J."/>
        </authorList>
    </citation>
    <scope>NUCLEOTIDE SEQUENCE</scope>
    <source>
        <strain evidence="10">G3</strain>
    </source>
</reference>
<dbReference type="InterPro" id="IPR050502">
    <property type="entry name" value="Euk_RNA-bind_prot"/>
</dbReference>
<evidence type="ECO:0000256" key="5">
    <source>
        <dbReference type="ARBA" id="ARBA00022884"/>
    </source>
</evidence>
<proteinExistence type="predicted"/>
<keyword evidence="5 7" id="KW-0694">RNA-binding</keyword>